<evidence type="ECO:0000313" key="5">
    <source>
        <dbReference type="EMBL" id="BEI90071.1"/>
    </source>
</evidence>
<evidence type="ECO:0000256" key="1">
    <source>
        <dbReference type="ARBA" id="ARBA00007447"/>
    </source>
</evidence>
<evidence type="ECO:0000259" key="4">
    <source>
        <dbReference type="PROSITE" id="PS51767"/>
    </source>
</evidence>
<feature type="chain" id="PRO_5041470433" description="Peptidase A1 domain-containing protein" evidence="3">
    <location>
        <begin position="17"/>
        <end position="629"/>
    </location>
</feature>
<dbReference type="Pfam" id="PF00026">
    <property type="entry name" value="Asp"/>
    <property type="match status" value="1"/>
</dbReference>
<name>A0AA48I2U0_9TREE</name>
<comment type="similarity">
    <text evidence="1">Belongs to the peptidase A1 family.</text>
</comment>
<sequence>MRTILPLLFLFGSAVADPIFYRDLHVARAEQKPPAHEVELAAETSPTAPAEAGATAPAEASAAAPGTEAATPASNGTAIGEVGHEALYTLADGTLAMNISVGTPPQHILVALSFDENPSDLRLATLDTVTPVAPTAAPESSHTAPEAPVNATKRWAPSDEVVDASKEAVDAMAEDTTDKGGPSDRTTSGGQNPPNDIADITQEAVDVIQATDDTTDDKAADNEAEAGDTKADAMYAPSKEVVDASKQAQDETEALVAQKDLFNPGQSSTFQKGNETAGSDVQQGTIAADTVTVGTVSIVDQPFVLQPGSLSSAAGALSLGLRGDRVSLGGLAFYRALAAHWPALEMGLFVASKSDATRPLENAGELTLGGLNPALYEGEMMFLPVHKNHWALKFTYLGLNFEPIMVNGTYTNATYNAAEGVTHQRRHVEEGPAAALWFGNGSLLDPELSHKLLAGIPGSSRTTTVSGTEYTVPCDTNATLTFTLAGYNFSLAPEDWIYRIPSSGGACATYFKPITDTERQKYGYGPDTLIVFGLNALRTVYTAFLLGNGTEPPQIGFAKLSPAALAVVPTQFGQGSPIPGASQGPIVTGTGAGPQASAPAGTTKTSAALRPAGHVWVVLIAAALAAVVL</sequence>
<dbReference type="InterPro" id="IPR033121">
    <property type="entry name" value="PEPTIDASE_A1"/>
</dbReference>
<feature type="region of interest" description="Disordered" evidence="2">
    <location>
        <begin position="171"/>
        <end position="197"/>
    </location>
</feature>
<feature type="region of interest" description="Disordered" evidence="2">
    <location>
        <begin position="35"/>
        <end position="77"/>
    </location>
</feature>
<dbReference type="PANTHER" id="PTHR47966">
    <property type="entry name" value="BETA-SITE APP-CLEAVING ENZYME, ISOFORM A-RELATED"/>
    <property type="match status" value="1"/>
</dbReference>
<feature type="signal peptide" evidence="3">
    <location>
        <begin position="1"/>
        <end position="16"/>
    </location>
</feature>
<dbReference type="GO" id="GO:0006508">
    <property type="term" value="P:proteolysis"/>
    <property type="evidence" value="ECO:0007669"/>
    <property type="project" value="InterPro"/>
</dbReference>
<keyword evidence="6" id="KW-1185">Reference proteome</keyword>
<dbReference type="GO" id="GO:0004190">
    <property type="term" value="F:aspartic-type endopeptidase activity"/>
    <property type="evidence" value="ECO:0007669"/>
    <property type="project" value="InterPro"/>
</dbReference>
<feature type="domain" description="Peptidase A1" evidence="4">
    <location>
        <begin position="95"/>
        <end position="558"/>
    </location>
</feature>
<dbReference type="RefSeq" id="XP_060455337.1">
    <property type="nucleotide sequence ID" value="XM_060598554.1"/>
</dbReference>
<feature type="region of interest" description="Disordered" evidence="2">
    <location>
        <begin position="579"/>
        <end position="603"/>
    </location>
</feature>
<proteinExistence type="inferred from homology"/>
<evidence type="ECO:0000313" key="6">
    <source>
        <dbReference type="Proteomes" id="UP001233271"/>
    </source>
</evidence>
<keyword evidence="3" id="KW-0732">Signal</keyword>
<feature type="compositionally biased region" description="Basic and acidic residues" evidence="2">
    <location>
        <begin position="216"/>
        <end position="231"/>
    </location>
</feature>
<dbReference type="EMBL" id="AP028214">
    <property type="protein sequence ID" value="BEI90071.1"/>
    <property type="molecule type" value="Genomic_DNA"/>
</dbReference>
<dbReference type="Gene3D" id="2.40.70.10">
    <property type="entry name" value="Acid Proteases"/>
    <property type="match status" value="2"/>
</dbReference>
<feature type="compositionally biased region" description="Polar residues" evidence="2">
    <location>
        <begin position="184"/>
        <end position="194"/>
    </location>
</feature>
<dbReference type="KEGG" id="ccac:CcaHIS019_0301410"/>
<accession>A0AA48I2U0</accession>
<dbReference type="InterPro" id="IPR001461">
    <property type="entry name" value="Aspartic_peptidase_A1"/>
</dbReference>
<dbReference type="PANTHER" id="PTHR47966:SF51">
    <property type="entry name" value="BETA-SITE APP-CLEAVING ENZYME, ISOFORM A-RELATED"/>
    <property type="match status" value="1"/>
</dbReference>
<dbReference type="PROSITE" id="PS51767">
    <property type="entry name" value="PEPTIDASE_A1"/>
    <property type="match status" value="1"/>
</dbReference>
<organism evidence="5 6">
    <name type="scientific">Cutaneotrichosporon cavernicola</name>
    <dbReference type="NCBI Taxonomy" id="279322"/>
    <lineage>
        <taxon>Eukaryota</taxon>
        <taxon>Fungi</taxon>
        <taxon>Dikarya</taxon>
        <taxon>Basidiomycota</taxon>
        <taxon>Agaricomycotina</taxon>
        <taxon>Tremellomycetes</taxon>
        <taxon>Trichosporonales</taxon>
        <taxon>Trichosporonaceae</taxon>
        <taxon>Cutaneotrichosporon</taxon>
    </lineage>
</organism>
<evidence type="ECO:0000256" key="3">
    <source>
        <dbReference type="SAM" id="SignalP"/>
    </source>
</evidence>
<dbReference type="GeneID" id="85493942"/>
<evidence type="ECO:0000256" key="2">
    <source>
        <dbReference type="SAM" id="MobiDB-lite"/>
    </source>
</evidence>
<gene>
    <name evidence="5" type="ORF">CcaverHIS019_0301410</name>
</gene>
<protein>
    <recommendedName>
        <fullName evidence="4">Peptidase A1 domain-containing protein</fullName>
    </recommendedName>
</protein>
<reference evidence="5" key="1">
    <citation type="journal article" date="2023" name="BMC Genomics">
        <title>Chromosome-level genome assemblies of Cutaneotrichosporon spp. (Trichosporonales, Basidiomycota) reveal imbalanced evolution between nucleotide sequences and chromosome synteny.</title>
        <authorList>
            <person name="Kobayashi Y."/>
            <person name="Kayamori A."/>
            <person name="Aoki K."/>
            <person name="Shiwa Y."/>
            <person name="Matsutani M."/>
            <person name="Fujita N."/>
            <person name="Sugita T."/>
            <person name="Iwasaki W."/>
            <person name="Tanaka N."/>
            <person name="Takashima M."/>
        </authorList>
    </citation>
    <scope>NUCLEOTIDE SEQUENCE</scope>
    <source>
        <strain evidence="5">HIS019</strain>
    </source>
</reference>
<feature type="region of interest" description="Disordered" evidence="2">
    <location>
        <begin position="212"/>
        <end position="231"/>
    </location>
</feature>
<feature type="compositionally biased region" description="Low complexity" evidence="2">
    <location>
        <begin position="41"/>
        <end position="73"/>
    </location>
</feature>
<dbReference type="SUPFAM" id="SSF50630">
    <property type="entry name" value="Acid proteases"/>
    <property type="match status" value="1"/>
</dbReference>
<dbReference type="AlphaFoldDB" id="A0AA48I2U0"/>
<dbReference type="Proteomes" id="UP001233271">
    <property type="component" value="Chromosome 3"/>
</dbReference>
<dbReference type="InterPro" id="IPR021109">
    <property type="entry name" value="Peptidase_aspartic_dom_sf"/>
</dbReference>